<protein>
    <submittedName>
        <fullName evidence="2">Uncharacterized protein</fullName>
    </submittedName>
</protein>
<sequence>MLLLVSLLVLASQVSPCMRTSPSEETPTLPVTTTTTIATTTACSGPDNDPSIFVSNSIDQNTDLRFGRIGTFAMPTATCPCADGTKYFFGMNTQSNWNMILRYNQHAFTLKCSGKPMCVCVSPSECYMPSTAGISLQLAPFCSGGTCALYMLIEANSNSDAMVPAPGSSGASITYGSQLGPKGAFLPLPGPYKQISAVGCGGCPVQMTC</sequence>
<dbReference type="EMBL" id="JAUCMV010000003">
    <property type="protein sequence ID" value="KAK0411786.1"/>
    <property type="molecule type" value="Genomic_DNA"/>
</dbReference>
<feature type="chain" id="PRO_5041443969" evidence="1">
    <location>
        <begin position="20"/>
        <end position="209"/>
    </location>
</feature>
<organism evidence="2 3">
    <name type="scientific">Steinernema hermaphroditum</name>
    <dbReference type="NCBI Taxonomy" id="289476"/>
    <lineage>
        <taxon>Eukaryota</taxon>
        <taxon>Metazoa</taxon>
        <taxon>Ecdysozoa</taxon>
        <taxon>Nematoda</taxon>
        <taxon>Chromadorea</taxon>
        <taxon>Rhabditida</taxon>
        <taxon>Tylenchina</taxon>
        <taxon>Panagrolaimomorpha</taxon>
        <taxon>Strongyloidoidea</taxon>
        <taxon>Steinernematidae</taxon>
        <taxon>Steinernema</taxon>
    </lineage>
</organism>
<reference evidence="2" key="1">
    <citation type="submission" date="2023-06" db="EMBL/GenBank/DDBJ databases">
        <title>Genomic analysis of the entomopathogenic nematode Steinernema hermaphroditum.</title>
        <authorList>
            <person name="Schwarz E.M."/>
            <person name="Heppert J.K."/>
            <person name="Baniya A."/>
            <person name="Schwartz H.T."/>
            <person name="Tan C.-H."/>
            <person name="Antoshechkin I."/>
            <person name="Sternberg P.W."/>
            <person name="Goodrich-Blair H."/>
            <person name="Dillman A.R."/>
        </authorList>
    </citation>
    <scope>NUCLEOTIDE SEQUENCE</scope>
    <source>
        <strain evidence="2">PS9179</strain>
        <tissue evidence="2">Whole animal</tissue>
    </source>
</reference>
<keyword evidence="3" id="KW-1185">Reference proteome</keyword>
<proteinExistence type="predicted"/>
<dbReference type="Proteomes" id="UP001175271">
    <property type="component" value="Unassembled WGS sequence"/>
</dbReference>
<name>A0AA39HTJ5_9BILA</name>
<evidence type="ECO:0000313" key="3">
    <source>
        <dbReference type="Proteomes" id="UP001175271"/>
    </source>
</evidence>
<keyword evidence="1" id="KW-0732">Signal</keyword>
<gene>
    <name evidence="2" type="ORF">QR680_005845</name>
</gene>
<evidence type="ECO:0000313" key="2">
    <source>
        <dbReference type="EMBL" id="KAK0411786.1"/>
    </source>
</evidence>
<dbReference type="AlphaFoldDB" id="A0AA39HTJ5"/>
<feature type="signal peptide" evidence="1">
    <location>
        <begin position="1"/>
        <end position="19"/>
    </location>
</feature>
<accession>A0AA39HTJ5</accession>
<comment type="caution">
    <text evidence="2">The sequence shown here is derived from an EMBL/GenBank/DDBJ whole genome shotgun (WGS) entry which is preliminary data.</text>
</comment>
<evidence type="ECO:0000256" key="1">
    <source>
        <dbReference type="SAM" id="SignalP"/>
    </source>
</evidence>